<keyword evidence="4" id="KW-1185">Reference proteome</keyword>
<dbReference type="HOGENOM" id="CLU_602939_0_0_1"/>
<evidence type="ECO:0000256" key="2">
    <source>
        <dbReference type="SAM" id="SignalP"/>
    </source>
</evidence>
<feature type="compositionally biased region" description="Polar residues" evidence="1">
    <location>
        <begin position="271"/>
        <end position="285"/>
    </location>
</feature>
<organism evidence="3 4">
    <name type="scientific">Tilletiaria anomala (strain ATCC 24038 / CBS 436.72 / UBC 951)</name>
    <dbReference type="NCBI Taxonomy" id="1037660"/>
    <lineage>
        <taxon>Eukaryota</taxon>
        <taxon>Fungi</taxon>
        <taxon>Dikarya</taxon>
        <taxon>Basidiomycota</taxon>
        <taxon>Ustilaginomycotina</taxon>
        <taxon>Exobasidiomycetes</taxon>
        <taxon>Georgefischeriales</taxon>
        <taxon>Tilletiariaceae</taxon>
        <taxon>Tilletiaria</taxon>
    </lineage>
</organism>
<protein>
    <submittedName>
        <fullName evidence="3">Uncharacterized protein</fullName>
    </submittedName>
</protein>
<name>A0A066WHN2_TILAU</name>
<feature type="region of interest" description="Disordered" evidence="1">
    <location>
        <begin position="252"/>
        <end position="285"/>
    </location>
</feature>
<dbReference type="AlphaFoldDB" id="A0A066WHN2"/>
<dbReference type="Proteomes" id="UP000027361">
    <property type="component" value="Unassembled WGS sequence"/>
</dbReference>
<feature type="chain" id="PRO_5001629009" evidence="2">
    <location>
        <begin position="20"/>
        <end position="454"/>
    </location>
</feature>
<proteinExistence type="predicted"/>
<reference evidence="3 4" key="1">
    <citation type="submission" date="2014-05" db="EMBL/GenBank/DDBJ databases">
        <title>Draft genome sequence of a rare smut relative, Tilletiaria anomala UBC 951.</title>
        <authorList>
            <consortium name="DOE Joint Genome Institute"/>
            <person name="Toome M."/>
            <person name="Kuo A."/>
            <person name="Henrissat B."/>
            <person name="Lipzen A."/>
            <person name="Tritt A."/>
            <person name="Yoshinaga Y."/>
            <person name="Zane M."/>
            <person name="Barry K."/>
            <person name="Grigoriev I.V."/>
            <person name="Spatafora J.W."/>
            <person name="Aimea M.C."/>
        </authorList>
    </citation>
    <scope>NUCLEOTIDE SEQUENCE [LARGE SCALE GENOMIC DNA]</scope>
    <source>
        <strain evidence="3 4">UBC 951</strain>
    </source>
</reference>
<dbReference type="EMBL" id="JMSN01000015">
    <property type="protein sequence ID" value="KDN52028.1"/>
    <property type="molecule type" value="Genomic_DNA"/>
</dbReference>
<gene>
    <name evidence="3" type="ORF">K437DRAFT_46432</name>
</gene>
<dbReference type="GeneID" id="25267507"/>
<accession>A0A066WHN2</accession>
<feature type="signal peptide" evidence="2">
    <location>
        <begin position="1"/>
        <end position="19"/>
    </location>
</feature>
<dbReference type="STRING" id="1037660.A0A066WHN2"/>
<dbReference type="RefSeq" id="XP_013244813.1">
    <property type="nucleotide sequence ID" value="XM_013389359.1"/>
</dbReference>
<comment type="caution">
    <text evidence="3">The sequence shown here is derived from an EMBL/GenBank/DDBJ whole genome shotgun (WGS) entry which is preliminary data.</text>
</comment>
<sequence length="454" mass="49458">MSGLFARLASASLLTLASAVGNSNEDALYSFDDDWNPALAQGDGGGEGEGNETDDAASVFSFTPTLVDRSGVLPYGQAGLLATVTRPLPNDKLFASFVANYGTYTPNASSFVRVGFPAQVKRGQNKSLRTRLRKGIIVQFPLRILTEIGYHANPRILTDITARRRLHQANRNVQGIGTVWSFELIDLVGIRERELMGIVLASLLKTEDVENQHLVYPPEMIVRAPSKLMRQDGSALIEVRWATLRLLSPAKVPNKEGPQLSNDGSGKPNADGSSNPATGISFGPTTGTDEQLLARLFEPSEEAELLLDRVLDHLERRGGIWTHAGHFTAQSYKNVDPRNRPEFTVHGLFPLPLLQRMKKYRSNKNQPMPSDLQLPPNDRISPLILHTISERLGTGAPTGPVSAVGSAPMQPETMGTGNEVDVLEGFTVGVTYEPYRQPRGTWGNEALAMSSIVI</sequence>
<dbReference type="OrthoDB" id="3338589at2759"/>
<dbReference type="InParanoid" id="A0A066WHN2"/>
<evidence type="ECO:0000313" key="3">
    <source>
        <dbReference type="EMBL" id="KDN52028.1"/>
    </source>
</evidence>
<keyword evidence="2" id="KW-0732">Signal</keyword>
<evidence type="ECO:0000313" key="4">
    <source>
        <dbReference type="Proteomes" id="UP000027361"/>
    </source>
</evidence>
<evidence type="ECO:0000256" key="1">
    <source>
        <dbReference type="SAM" id="MobiDB-lite"/>
    </source>
</evidence>